<evidence type="ECO:0000313" key="1">
    <source>
        <dbReference type="EMBL" id="CAG7785710.1"/>
    </source>
</evidence>
<sequence>MRCKVRSTLLVQALKITWSFPEGEKIKPIDLVSEYYQGHLTGSNYDPEDMDQNANDVVKLVTDPVELLPMHLDDYGLSTTRFRVAGATKIWITIPPKDKIRFQKLVEVSLPSQFKKTAEVGDRKL</sequence>
<name>A0A8J2PG24_9HEXA</name>
<organism evidence="1 2">
    <name type="scientific">Allacma fusca</name>
    <dbReference type="NCBI Taxonomy" id="39272"/>
    <lineage>
        <taxon>Eukaryota</taxon>
        <taxon>Metazoa</taxon>
        <taxon>Ecdysozoa</taxon>
        <taxon>Arthropoda</taxon>
        <taxon>Hexapoda</taxon>
        <taxon>Collembola</taxon>
        <taxon>Symphypleona</taxon>
        <taxon>Sminthuridae</taxon>
        <taxon>Allacma</taxon>
    </lineage>
</organism>
<reference evidence="1" key="1">
    <citation type="submission" date="2021-06" db="EMBL/GenBank/DDBJ databases">
        <authorList>
            <person name="Hodson N. C."/>
            <person name="Mongue J. A."/>
            <person name="Jaron S. K."/>
        </authorList>
    </citation>
    <scope>NUCLEOTIDE SEQUENCE</scope>
</reference>
<evidence type="ECO:0000313" key="2">
    <source>
        <dbReference type="Proteomes" id="UP000708208"/>
    </source>
</evidence>
<proteinExistence type="predicted"/>
<dbReference type="Proteomes" id="UP000708208">
    <property type="component" value="Unassembled WGS sequence"/>
</dbReference>
<accession>A0A8J2PG24</accession>
<dbReference type="AlphaFoldDB" id="A0A8J2PG24"/>
<gene>
    <name evidence="1" type="ORF">AFUS01_LOCUS24319</name>
</gene>
<keyword evidence="2" id="KW-1185">Reference proteome</keyword>
<dbReference type="EMBL" id="CAJVCH010301696">
    <property type="protein sequence ID" value="CAG7785710.1"/>
    <property type="molecule type" value="Genomic_DNA"/>
</dbReference>
<protein>
    <submittedName>
        <fullName evidence="1">Uncharacterized protein</fullName>
    </submittedName>
</protein>
<comment type="caution">
    <text evidence="1">The sequence shown here is derived from an EMBL/GenBank/DDBJ whole genome shotgun (WGS) entry which is preliminary data.</text>
</comment>